<feature type="region of interest" description="Disordered" evidence="1">
    <location>
        <begin position="1"/>
        <end position="21"/>
    </location>
</feature>
<reference evidence="2 3" key="1">
    <citation type="submission" date="2018-07" db="EMBL/GenBank/DDBJ databases">
        <title>Genomic Encyclopedia of Type Strains, Phase IV (KMG-IV): sequencing the most valuable type-strain genomes for metagenomic binning, comparative biology and taxonomic classification.</title>
        <authorList>
            <person name="Goeker M."/>
        </authorList>
    </citation>
    <scope>NUCLEOTIDE SEQUENCE [LARGE SCALE GENOMIC DNA]</scope>
    <source>
        <strain evidence="2 3">DSM 44952</strain>
    </source>
</reference>
<dbReference type="EMBL" id="QQAZ01000002">
    <property type="protein sequence ID" value="RDI54207.1"/>
    <property type="molecule type" value="Genomic_DNA"/>
</dbReference>
<feature type="region of interest" description="Disordered" evidence="1">
    <location>
        <begin position="174"/>
        <end position="406"/>
    </location>
</feature>
<comment type="caution">
    <text evidence="2">The sequence shown here is derived from an EMBL/GenBank/DDBJ whole genome shotgun (WGS) entry which is preliminary data.</text>
</comment>
<gene>
    <name evidence="2" type="ORF">DFR68_102331</name>
</gene>
<feature type="compositionally biased region" description="Low complexity" evidence="1">
    <location>
        <begin position="218"/>
        <end position="280"/>
    </location>
</feature>
<feature type="compositionally biased region" description="Gly residues" evidence="1">
    <location>
        <begin position="322"/>
        <end position="357"/>
    </location>
</feature>
<dbReference type="Proteomes" id="UP000255355">
    <property type="component" value="Unassembled WGS sequence"/>
</dbReference>
<evidence type="ECO:0000313" key="3">
    <source>
        <dbReference type="Proteomes" id="UP000255355"/>
    </source>
</evidence>
<dbReference type="RefSeq" id="WP_068015420.1">
    <property type="nucleotide sequence ID" value="NZ_QQAZ01000002.1"/>
</dbReference>
<keyword evidence="3" id="KW-1185">Reference proteome</keyword>
<sequence length="406" mass="40718">MTGENEPPKITGGGEHTDSWKHSRIYNAFNPLVTDEANKSVAEYAEISRRWSSAAELFANRIRHSSEAAWEGQAATKSREAIGNYAQRALDLSLPLHNLAQRISTAIDGVNNTKNAVDKPPDGGSWYNPRSWAVGPFHGPSSQSVRNDCENAAREAMKNHYVANFLQADQQIPVLPVPDSPTNPLYKPPEKTDQPYVPPTGDGTDDPGGTGGTGGTSGTSDPTQQTGEEPAGTTEDSSTTDSSTTDSSSDDSSTNPASAAATEPTSTTPSGAGTPTTSSGFSGGTGGSGGGAGGGAGGGIGGLGGGVPGAGTGGPGRSVAGGQPGAGTGLAAAAGGGAAAGKGMSGMPPMGGMGGARGKSEDDEKDRDIPEWLRNMENAEELLGPDPRTIPGGVIGGDYADPPPSS</sequence>
<dbReference type="AlphaFoldDB" id="A0A370HBY0"/>
<evidence type="ECO:0008006" key="4">
    <source>
        <dbReference type="Google" id="ProtNLM"/>
    </source>
</evidence>
<evidence type="ECO:0000313" key="2">
    <source>
        <dbReference type="EMBL" id="RDI54207.1"/>
    </source>
</evidence>
<accession>A0A370HBY0</accession>
<feature type="compositionally biased region" description="Gly residues" evidence="1">
    <location>
        <begin position="281"/>
        <end position="316"/>
    </location>
</feature>
<feature type="compositionally biased region" description="Gly residues" evidence="1">
    <location>
        <begin position="206"/>
        <end position="217"/>
    </location>
</feature>
<organism evidence="2 3">
    <name type="scientific">Nocardia mexicana</name>
    <dbReference type="NCBI Taxonomy" id="279262"/>
    <lineage>
        <taxon>Bacteria</taxon>
        <taxon>Bacillati</taxon>
        <taxon>Actinomycetota</taxon>
        <taxon>Actinomycetes</taxon>
        <taxon>Mycobacteriales</taxon>
        <taxon>Nocardiaceae</taxon>
        <taxon>Nocardia</taxon>
    </lineage>
</organism>
<name>A0A370HBY0_9NOCA</name>
<feature type="compositionally biased region" description="Basic and acidic residues" evidence="1">
    <location>
        <begin position="358"/>
        <end position="371"/>
    </location>
</feature>
<protein>
    <recommendedName>
        <fullName evidence="4">PPE family protein</fullName>
    </recommendedName>
</protein>
<evidence type="ECO:0000256" key="1">
    <source>
        <dbReference type="SAM" id="MobiDB-lite"/>
    </source>
</evidence>
<dbReference type="OrthoDB" id="4527402at2"/>
<dbReference type="STRING" id="1210089.GCA_001613165_01466"/>
<proteinExistence type="predicted"/>